<gene>
    <name evidence="4" type="ORF">LCGC14_2406930</name>
</gene>
<sequence>LIMLLAISVVCLSLVVHPQWSKREHLRYPVATFAAALMGATDDEDGRPVFTRRLFWIGLGVILAIHIVNGMTTWGIWRFRIPLRFSFWPIAQTWPEVARVPRINQLLSVAIYPTAVAIGFMLSSQVSFSLGIGPPVLAVISGVLLSVGVDMSSDHVTGGLINYQLFGSYLALALLGIYTGRKYYGHVLAHAVTFRRRSDSNATAAWACRIGLLATAATVALLISLGLDWPLAVAMVGMTLMMFLVMARINAESGLFYCQPFWQPVTIFLGLFGLSALGPKMVAILAMLGAVLTIDPRECLMPFVVNALKMCESVKVRPSRVGVVSVVAVGVALAVALPVGLWANYNYGIFGRDRWAAEVVPEKTYGIVEKTVATMTEDQLAASVEMGSWERIKAMRPNRLLIRAAGVGFLLVLVGSALRLRYARFPLHPVLFLVWGTGPIGHFSHSFLLGWLIKSVVTRYGGGQAIYRRATWLMFGVIAGDLLGGLIWMAAGAVYSTVTGYDPPVYRTFPG</sequence>
<name>A0A0F9CFR9_9ZZZZ</name>
<feature type="transmembrane region" description="Helical" evidence="1">
    <location>
        <begin position="400"/>
        <end position="418"/>
    </location>
</feature>
<comment type="caution">
    <text evidence="4">The sequence shown here is derived from an EMBL/GenBank/DDBJ whole genome shotgun (WGS) entry which is preliminary data.</text>
</comment>
<feature type="transmembrane region" description="Helical" evidence="1">
    <location>
        <begin position="161"/>
        <end position="180"/>
    </location>
</feature>
<evidence type="ECO:0000259" key="3">
    <source>
        <dbReference type="Pfam" id="PF20581"/>
    </source>
</evidence>
<keyword evidence="1" id="KW-0812">Transmembrane</keyword>
<dbReference type="AlphaFoldDB" id="A0A0F9CFR9"/>
<keyword evidence="1" id="KW-0472">Membrane</keyword>
<evidence type="ECO:0000259" key="2">
    <source>
        <dbReference type="Pfam" id="PF20580"/>
    </source>
</evidence>
<feature type="transmembrane region" description="Helical" evidence="1">
    <location>
        <begin position="201"/>
        <end position="223"/>
    </location>
</feature>
<feature type="transmembrane region" description="Helical" evidence="1">
    <location>
        <begin position="430"/>
        <end position="452"/>
    </location>
</feature>
<organism evidence="4">
    <name type="scientific">marine sediment metagenome</name>
    <dbReference type="NCBI Taxonomy" id="412755"/>
    <lineage>
        <taxon>unclassified sequences</taxon>
        <taxon>metagenomes</taxon>
        <taxon>ecological metagenomes</taxon>
    </lineage>
</organism>
<dbReference type="InterPro" id="IPR046712">
    <property type="entry name" value="DUF6785"/>
</dbReference>
<keyword evidence="1" id="KW-1133">Transmembrane helix</keyword>
<feature type="non-terminal residue" evidence="4">
    <location>
        <position position="1"/>
    </location>
</feature>
<dbReference type="Pfam" id="PF20580">
    <property type="entry name" value="DUF6784"/>
    <property type="match status" value="1"/>
</dbReference>
<feature type="domain" description="DUF6785" evidence="3">
    <location>
        <begin position="1"/>
        <end position="348"/>
    </location>
</feature>
<feature type="domain" description="DUF6784" evidence="2">
    <location>
        <begin position="404"/>
        <end position="499"/>
    </location>
</feature>
<accession>A0A0F9CFR9</accession>
<proteinExistence type="predicted"/>
<feature type="transmembrane region" description="Helical" evidence="1">
    <location>
        <begin position="268"/>
        <end position="294"/>
    </location>
</feature>
<dbReference type="InterPro" id="IPR046711">
    <property type="entry name" value="DUF6784"/>
</dbReference>
<feature type="transmembrane region" description="Helical" evidence="1">
    <location>
        <begin position="472"/>
        <end position="495"/>
    </location>
</feature>
<feature type="transmembrane region" description="Helical" evidence="1">
    <location>
        <begin position="229"/>
        <end position="247"/>
    </location>
</feature>
<dbReference type="Pfam" id="PF20581">
    <property type="entry name" value="DUF6785"/>
    <property type="match status" value="1"/>
</dbReference>
<feature type="transmembrane region" description="Helical" evidence="1">
    <location>
        <begin position="54"/>
        <end position="77"/>
    </location>
</feature>
<dbReference type="EMBL" id="LAZR01036277">
    <property type="protein sequence ID" value="KKL25277.1"/>
    <property type="molecule type" value="Genomic_DNA"/>
</dbReference>
<evidence type="ECO:0000256" key="1">
    <source>
        <dbReference type="SAM" id="Phobius"/>
    </source>
</evidence>
<feature type="transmembrane region" description="Helical" evidence="1">
    <location>
        <begin position="128"/>
        <end position="149"/>
    </location>
</feature>
<protein>
    <submittedName>
        <fullName evidence="4">Uncharacterized protein</fullName>
    </submittedName>
</protein>
<feature type="transmembrane region" description="Helical" evidence="1">
    <location>
        <begin position="323"/>
        <end position="345"/>
    </location>
</feature>
<reference evidence="4" key="1">
    <citation type="journal article" date="2015" name="Nature">
        <title>Complex archaea that bridge the gap between prokaryotes and eukaryotes.</title>
        <authorList>
            <person name="Spang A."/>
            <person name="Saw J.H."/>
            <person name="Jorgensen S.L."/>
            <person name="Zaremba-Niedzwiedzka K."/>
            <person name="Martijn J."/>
            <person name="Lind A.E."/>
            <person name="van Eijk R."/>
            <person name="Schleper C."/>
            <person name="Guy L."/>
            <person name="Ettema T.J."/>
        </authorList>
    </citation>
    <scope>NUCLEOTIDE SEQUENCE</scope>
</reference>
<evidence type="ECO:0000313" key="4">
    <source>
        <dbReference type="EMBL" id="KKL25277.1"/>
    </source>
</evidence>